<name>A0ABV0TLH5_9TELE</name>
<accession>A0ABV0TLH5</accession>
<gene>
    <name evidence="2" type="ORF">ILYODFUR_025434</name>
</gene>
<evidence type="ECO:0000256" key="1">
    <source>
        <dbReference type="SAM" id="MobiDB-lite"/>
    </source>
</evidence>
<evidence type="ECO:0000313" key="2">
    <source>
        <dbReference type="EMBL" id="MEQ2233790.1"/>
    </source>
</evidence>
<dbReference type="Proteomes" id="UP001482620">
    <property type="component" value="Unassembled WGS sequence"/>
</dbReference>
<dbReference type="EMBL" id="JAHRIQ010037866">
    <property type="protein sequence ID" value="MEQ2233790.1"/>
    <property type="molecule type" value="Genomic_DNA"/>
</dbReference>
<organism evidence="2 3">
    <name type="scientific">Ilyodon furcidens</name>
    <name type="common">goldbreast splitfin</name>
    <dbReference type="NCBI Taxonomy" id="33524"/>
    <lineage>
        <taxon>Eukaryota</taxon>
        <taxon>Metazoa</taxon>
        <taxon>Chordata</taxon>
        <taxon>Craniata</taxon>
        <taxon>Vertebrata</taxon>
        <taxon>Euteleostomi</taxon>
        <taxon>Actinopterygii</taxon>
        <taxon>Neopterygii</taxon>
        <taxon>Teleostei</taxon>
        <taxon>Neoteleostei</taxon>
        <taxon>Acanthomorphata</taxon>
        <taxon>Ovalentaria</taxon>
        <taxon>Atherinomorphae</taxon>
        <taxon>Cyprinodontiformes</taxon>
        <taxon>Goodeidae</taxon>
        <taxon>Ilyodon</taxon>
    </lineage>
</organism>
<sequence>MSFKPKSHKGLGDEELMARLRAFASDGVWPSNAGNRPAPRQKKWHALYQKIEKCPIQSRGQTTLFGVSATCDCGFHAAEPAFQPPPPVAPQSVASESTSSAPRSFLRAPPSISKVNVFVYFTRLILSCAATCNNIFLPIFCDSTF</sequence>
<feature type="region of interest" description="Disordered" evidence="1">
    <location>
        <begin position="82"/>
        <end position="102"/>
    </location>
</feature>
<comment type="caution">
    <text evidence="2">The sequence shown here is derived from an EMBL/GenBank/DDBJ whole genome shotgun (WGS) entry which is preliminary data.</text>
</comment>
<proteinExistence type="predicted"/>
<keyword evidence="3" id="KW-1185">Reference proteome</keyword>
<evidence type="ECO:0000313" key="3">
    <source>
        <dbReference type="Proteomes" id="UP001482620"/>
    </source>
</evidence>
<protein>
    <submittedName>
        <fullName evidence="2">Uncharacterized protein</fullName>
    </submittedName>
</protein>
<reference evidence="2 3" key="1">
    <citation type="submission" date="2021-06" db="EMBL/GenBank/DDBJ databases">
        <authorList>
            <person name="Palmer J.M."/>
        </authorList>
    </citation>
    <scope>NUCLEOTIDE SEQUENCE [LARGE SCALE GENOMIC DNA]</scope>
    <source>
        <strain evidence="3">if_2019</strain>
        <tissue evidence="2">Muscle</tissue>
    </source>
</reference>